<proteinExistence type="predicted"/>
<evidence type="ECO:0000313" key="2">
    <source>
        <dbReference type="EMBL" id="MCY6525080.1"/>
    </source>
</evidence>
<dbReference type="GO" id="GO:0006508">
    <property type="term" value="P:proteolysis"/>
    <property type="evidence" value="ECO:0007669"/>
    <property type="project" value="UniProtKB-KW"/>
</dbReference>
<reference evidence="2" key="1">
    <citation type="journal article" date="2021" name="Vet Sci">
        <title>O-Serogroups and Pathovirotypes of Escherichia coli Isolated from Post-Weaning Piglets Showing Diarrhoea and/or Oedema in South Korea.</title>
        <authorList>
            <person name="Byun J.W."/>
            <person name="Moon B.Y."/>
            <person name="Do K.H."/>
            <person name="Lee K."/>
            <person name="Lee H.Y."/>
            <person name="Kim W.I."/>
            <person name="So B."/>
            <person name="Lee W.K."/>
        </authorList>
    </citation>
    <scope>NUCLEOTIDE SEQUENCE</scope>
    <source>
        <strain evidence="2">84/14</strain>
    </source>
</reference>
<gene>
    <name evidence="2" type="ORF">OYG11_12850</name>
</gene>
<evidence type="ECO:0000256" key="1">
    <source>
        <dbReference type="SAM" id="MobiDB-lite"/>
    </source>
</evidence>
<feature type="region of interest" description="Disordered" evidence="1">
    <location>
        <begin position="162"/>
        <end position="188"/>
    </location>
</feature>
<sequence>MEPTNQGIPLGGNPSPFSSWGDVGAPHMATLSLPGLTIGLPVWLFSTNVVQNTTVPEQSSQQLDQTKVSHQPSTSSSSPPSSSLDEAGKAKNQVPEKKKEKKKKEKKKKEPKAKRGNQASSSENPHTAPTRPKLPCVICKGDHYHRDCPCIPQILRDWSPHLHNPVSSTSDGHVENTPSTSESEAPGQKGKYRFPCKLCEGDHAVHHCPFLDEAKRVLDDRLVSPLRLPPGYKKLLPSPSLVENLADPLRWSAEASIIEDKPSEPIPNESQKVEAAVDPVLPSKVPSSDDTVTEENKDDTVQILFVRKESDEHGGSTPIPLPQEGSSSNSHPAIYSVPPPSNLVVSFDWNLLGRPRLPASVPFRIIAQIYRMVMASTIIDEGASVSILSSTAWKALGSPSLLPEMRNLTGFDKGTSRPLGILPKLPITFRKKIIYVNVMVVQGPVDYNLL</sequence>
<keyword evidence="2" id="KW-0645">Protease</keyword>
<feature type="compositionally biased region" description="Polar residues" evidence="1">
    <location>
        <begin position="55"/>
        <end position="71"/>
    </location>
</feature>
<feature type="compositionally biased region" description="Polar residues" evidence="1">
    <location>
        <begin position="165"/>
        <end position="183"/>
    </location>
</feature>
<keyword evidence="2" id="KW-0378">Hydrolase</keyword>
<comment type="caution">
    <text evidence="2">The sequence shown here is derived from an EMBL/GenBank/DDBJ whole genome shotgun (WGS) entry which is preliminary data.</text>
</comment>
<feature type="region of interest" description="Disordered" evidence="1">
    <location>
        <begin position="309"/>
        <end position="330"/>
    </location>
</feature>
<feature type="compositionally biased region" description="Polar residues" evidence="1">
    <location>
        <begin position="117"/>
        <end position="127"/>
    </location>
</feature>
<feature type="compositionally biased region" description="Low complexity" evidence="1">
    <location>
        <begin position="72"/>
        <end position="83"/>
    </location>
</feature>
<reference evidence="2" key="2">
    <citation type="submission" date="2022-12" db="EMBL/GenBank/DDBJ databases">
        <authorList>
            <person name="Kardos G."/>
            <person name="Sarkozi R."/>
            <person name="Laczko L."/>
            <person name="Marton S."/>
            <person name="Makrai L."/>
            <person name="Banyai K."/>
            <person name="Fodor L."/>
        </authorList>
    </citation>
    <scope>NUCLEOTIDE SEQUENCE</scope>
    <source>
        <strain evidence="2">84/14</strain>
    </source>
</reference>
<feature type="compositionally biased region" description="Basic and acidic residues" evidence="1">
    <location>
        <begin position="86"/>
        <end position="98"/>
    </location>
</feature>
<evidence type="ECO:0000313" key="3">
    <source>
        <dbReference type="Proteomes" id="UP001077788"/>
    </source>
</evidence>
<dbReference type="InterPro" id="IPR021109">
    <property type="entry name" value="Peptidase_aspartic_dom_sf"/>
</dbReference>
<feature type="region of interest" description="Disordered" evidence="1">
    <location>
        <begin position="55"/>
        <end position="133"/>
    </location>
</feature>
<dbReference type="Gene3D" id="2.40.70.10">
    <property type="entry name" value="Acid Proteases"/>
    <property type="match status" value="1"/>
</dbReference>
<dbReference type="GO" id="GO:0008233">
    <property type="term" value="F:peptidase activity"/>
    <property type="evidence" value="ECO:0007669"/>
    <property type="project" value="UniProtKB-KW"/>
</dbReference>
<accession>A0A9Q4DLM8</accession>
<name>A0A9Q4DLM8_ACTPL</name>
<dbReference type="Proteomes" id="UP001077788">
    <property type="component" value="Unassembled WGS sequence"/>
</dbReference>
<dbReference type="CDD" id="cd00303">
    <property type="entry name" value="retropepsin_like"/>
    <property type="match status" value="1"/>
</dbReference>
<feature type="compositionally biased region" description="Basic residues" evidence="1">
    <location>
        <begin position="99"/>
        <end position="115"/>
    </location>
</feature>
<dbReference type="RefSeq" id="WP_267992452.1">
    <property type="nucleotide sequence ID" value="NZ_JAPQFC010001279.1"/>
</dbReference>
<organism evidence="2 3">
    <name type="scientific">Actinobacillus pleuropneumoniae</name>
    <name type="common">Haemophilus pleuropneumoniae</name>
    <dbReference type="NCBI Taxonomy" id="715"/>
    <lineage>
        <taxon>Bacteria</taxon>
        <taxon>Pseudomonadati</taxon>
        <taxon>Pseudomonadota</taxon>
        <taxon>Gammaproteobacteria</taxon>
        <taxon>Pasteurellales</taxon>
        <taxon>Pasteurellaceae</taxon>
        <taxon>Actinobacillus</taxon>
    </lineage>
</organism>
<feature type="non-terminal residue" evidence="2">
    <location>
        <position position="450"/>
    </location>
</feature>
<dbReference type="EMBL" id="JAPQFC010001279">
    <property type="protein sequence ID" value="MCY6525080.1"/>
    <property type="molecule type" value="Genomic_DNA"/>
</dbReference>
<dbReference type="AlphaFoldDB" id="A0A9Q4DLM8"/>
<protein>
    <submittedName>
        <fullName evidence="2">Retropepsin-like aspartic protease</fullName>
    </submittedName>
</protein>